<organism evidence="1 2">
    <name type="scientific">Pelobates cultripes</name>
    <name type="common">Western spadefoot toad</name>
    <dbReference type="NCBI Taxonomy" id="61616"/>
    <lineage>
        <taxon>Eukaryota</taxon>
        <taxon>Metazoa</taxon>
        <taxon>Chordata</taxon>
        <taxon>Craniata</taxon>
        <taxon>Vertebrata</taxon>
        <taxon>Euteleostomi</taxon>
        <taxon>Amphibia</taxon>
        <taxon>Batrachia</taxon>
        <taxon>Anura</taxon>
        <taxon>Pelobatoidea</taxon>
        <taxon>Pelobatidae</taxon>
        <taxon>Pelobates</taxon>
    </lineage>
</organism>
<protein>
    <submittedName>
        <fullName evidence="1">Uncharacterized protein</fullName>
    </submittedName>
</protein>
<sequence length="123" mass="14273">DQTYRDLVTNRRLLSELIKRKHARTRQRNHAFFYLHANKGGKLLAQMLRGAQVHALGTTRGTTTQFPEDIASEFQRFYAQLYNIRRDEDKLSRNTRELDTTDYLGGFRPDALTSGEAEELDTP</sequence>
<reference evidence="1" key="1">
    <citation type="submission" date="2022-03" db="EMBL/GenBank/DDBJ databases">
        <authorList>
            <person name="Alioto T."/>
            <person name="Alioto T."/>
            <person name="Gomez Garrido J."/>
        </authorList>
    </citation>
    <scope>NUCLEOTIDE SEQUENCE</scope>
</reference>
<dbReference type="Proteomes" id="UP001295444">
    <property type="component" value="Chromosome 04"/>
</dbReference>
<proteinExistence type="predicted"/>
<feature type="non-terminal residue" evidence="1">
    <location>
        <position position="123"/>
    </location>
</feature>
<evidence type="ECO:0000313" key="1">
    <source>
        <dbReference type="EMBL" id="CAH2282994.1"/>
    </source>
</evidence>
<accession>A0AAD1RYW3</accession>
<dbReference type="EMBL" id="OW240915">
    <property type="protein sequence ID" value="CAH2282994.1"/>
    <property type="molecule type" value="Genomic_DNA"/>
</dbReference>
<name>A0AAD1RYW3_PELCU</name>
<evidence type="ECO:0000313" key="2">
    <source>
        <dbReference type="Proteomes" id="UP001295444"/>
    </source>
</evidence>
<gene>
    <name evidence="1" type="ORF">PECUL_23A050805</name>
</gene>
<feature type="non-terminal residue" evidence="1">
    <location>
        <position position="1"/>
    </location>
</feature>
<keyword evidence="2" id="KW-1185">Reference proteome</keyword>
<dbReference type="AlphaFoldDB" id="A0AAD1RYW3"/>